<keyword evidence="1" id="KW-0805">Transcription regulation</keyword>
<evidence type="ECO:0000313" key="5">
    <source>
        <dbReference type="EMBL" id="MCC2255285.1"/>
    </source>
</evidence>
<evidence type="ECO:0000256" key="1">
    <source>
        <dbReference type="ARBA" id="ARBA00023015"/>
    </source>
</evidence>
<protein>
    <submittedName>
        <fullName evidence="5">AraC family transcriptional regulator</fullName>
    </submittedName>
</protein>
<proteinExistence type="predicted"/>
<dbReference type="Gene3D" id="1.10.10.60">
    <property type="entry name" value="Homeodomain-like"/>
    <property type="match status" value="2"/>
</dbReference>
<dbReference type="PANTHER" id="PTHR47893:SF1">
    <property type="entry name" value="REGULATORY PROTEIN PCHR"/>
    <property type="match status" value="1"/>
</dbReference>
<dbReference type="InterPro" id="IPR018062">
    <property type="entry name" value="HTH_AraC-typ_CS"/>
</dbReference>
<evidence type="ECO:0000256" key="3">
    <source>
        <dbReference type="ARBA" id="ARBA00023163"/>
    </source>
</evidence>
<dbReference type="Proteomes" id="UP001198151">
    <property type="component" value="Unassembled WGS sequence"/>
</dbReference>
<reference evidence="5 6" key="1">
    <citation type="submission" date="2021-10" db="EMBL/GenBank/DDBJ databases">
        <title>Anaerobic single-cell dispensing facilitates the cultivation of human gut bacteria.</title>
        <authorList>
            <person name="Afrizal A."/>
        </authorList>
    </citation>
    <scope>NUCLEOTIDE SEQUENCE [LARGE SCALE GENOMIC DNA]</scope>
    <source>
        <strain evidence="5 6">CLA-AA-H200</strain>
    </source>
</reference>
<evidence type="ECO:0000256" key="2">
    <source>
        <dbReference type="ARBA" id="ARBA00023125"/>
    </source>
</evidence>
<dbReference type="InterPro" id="IPR020449">
    <property type="entry name" value="Tscrpt_reg_AraC-type_HTH"/>
</dbReference>
<sequence>MEKEFDAGLLDRLSDVPAGKYLTICRPLGCSEERREFSDLHYDCSTKLKTVTYELYPGISLSFHCYIGDRFPCRHAHGASVLSVDHCRRGRIGWEMKGGLSLYFGSGDLSFHYTDKCSESEIALPLGYYEGSTLSLNTALLCRSLPSPACEAGVNIHTLCDKFCKERESVSMPADRWSEQIFSDIYDLAEEENQAAANLPLLKLKCQELLLALDRAEPSCLHSPDPHYSRQTEIIRNVHDTLTAHPEQRITIEELSRQYLINTAALKRVFKDVYGMPVAAYMKQFRIKKAAQMLRTGDASIADVARSVGYESQSKFTAAFKDVMKILPTDYRRQY</sequence>
<dbReference type="Pfam" id="PF12833">
    <property type="entry name" value="HTH_18"/>
    <property type="match status" value="1"/>
</dbReference>
<dbReference type="InterPro" id="IPR009057">
    <property type="entry name" value="Homeodomain-like_sf"/>
</dbReference>
<keyword evidence="6" id="KW-1185">Reference proteome</keyword>
<evidence type="ECO:0000313" key="6">
    <source>
        <dbReference type="Proteomes" id="UP001198151"/>
    </source>
</evidence>
<dbReference type="SUPFAM" id="SSF46689">
    <property type="entry name" value="Homeodomain-like"/>
    <property type="match status" value="2"/>
</dbReference>
<evidence type="ECO:0000259" key="4">
    <source>
        <dbReference type="PROSITE" id="PS01124"/>
    </source>
</evidence>
<dbReference type="PRINTS" id="PR00032">
    <property type="entry name" value="HTHARAC"/>
</dbReference>
<keyword evidence="3" id="KW-0804">Transcription</keyword>
<dbReference type="InterPro" id="IPR053142">
    <property type="entry name" value="PchR_regulatory_protein"/>
</dbReference>
<feature type="domain" description="HTH araC/xylS-type" evidence="4">
    <location>
        <begin position="236"/>
        <end position="334"/>
    </location>
</feature>
<organism evidence="5 6">
    <name type="scientific">Ruminococcus turbiniformis</name>
    <dbReference type="NCBI Taxonomy" id="2881258"/>
    <lineage>
        <taxon>Bacteria</taxon>
        <taxon>Bacillati</taxon>
        <taxon>Bacillota</taxon>
        <taxon>Clostridia</taxon>
        <taxon>Eubacteriales</taxon>
        <taxon>Oscillospiraceae</taxon>
        <taxon>Ruminococcus</taxon>
    </lineage>
</organism>
<dbReference type="PROSITE" id="PS01124">
    <property type="entry name" value="HTH_ARAC_FAMILY_2"/>
    <property type="match status" value="1"/>
</dbReference>
<dbReference type="PANTHER" id="PTHR47893">
    <property type="entry name" value="REGULATORY PROTEIN PCHR"/>
    <property type="match status" value="1"/>
</dbReference>
<dbReference type="EMBL" id="JAJEQX010000024">
    <property type="protein sequence ID" value="MCC2255285.1"/>
    <property type="molecule type" value="Genomic_DNA"/>
</dbReference>
<name>A0ABS8FZ05_9FIRM</name>
<dbReference type="InterPro" id="IPR018060">
    <property type="entry name" value="HTH_AraC"/>
</dbReference>
<accession>A0ABS8FZ05</accession>
<keyword evidence="2" id="KW-0238">DNA-binding</keyword>
<dbReference type="PROSITE" id="PS00041">
    <property type="entry name" value="HTH_ARAC_FAMILY_1"/>
    <property type="match status" value="1"/>
</dbReference>
<dbReference type="SMART" id="SM00342">
    <property type="entry name" value="HTH_ARAC"/>
    <property type="match status" value="1"/>
</dbReference>
<comment type="caution">
    <text evidence="5">The sequence shown here is derived from an EMBL/GenBank/DDBJ whole genome shotgun (WGS) entry which is preliminary data.</text>
</comment>
<dbReference type="RefSeq" id="WP_227708357.1">
    <property type="nucleotide sequence ID" value="NZ_JAJEQX010000024.1"/>
</dbReference>
<gene>
    <name evidence="5" type="ORF">LKD70_12805</name>
</gene>